<evidence type="ECO:0000313" key="2">
    <source>
        <dbReference type="EMBL" id="UUI71689.1"/>
    </source>
</evidence>
<dbReference type="RefSeq" id="WP_227576724.1">
    <property type="nucleotide sequence ID" value="NZ_CP101987.1"/>
</dbReference>
<name>A0ABY5KMF5_9CELL</name>
<organism evidence="2 3">
    <name type="scientific">Cellulomonas xiejunii</name>
    <dbReference type="NCBI Taxonomy" id="2968083"/>
    <lineage>
        <taxon>Bacteria</taxon>
        <taxon>Bacillati</taxon>
        <taxon>Actinomycetota</taxon>
        <taxon>Actinomycetes</taxon>
        <taxon>Micrococcales</taxon>
        <taxon>Cellulomonadaceae</taxon>
        <taxon>Cellulomonas</taxon>
    </lineage>
</organism>
<sequence length="143" mass="14903">MPASSVLAYAAVGSLGLAVLLAVVGFRALAVARGVTRVRVPARLLSEAPSLGGEYVEVEYPAPDGSLLRTRIHVFRVRAPGQPYVFDGTVWVDPTRPTDVTPRRQGRTTGAVVTLVLAGVALVGTVGCLIAAGVVRFAETLPI</sequence>
<dbReference type="Proteomes" id="UP001316384">
    <property type="component" value="Chromosome"/>
</dbReference>
<evidence type="ECO:0000256" key="1">
    <source>
        <dbReference type="SAM" id="Phobius"/>
    </source>
</evidence>
<proteinExistence type="predicted"/>
<keyword evidence="3" id="KW-1185">Reference proteome</keyword>
<keyword evidence="1" id="KW-1133">Transmembrane helix</keyword>
<protein>
    <recommendedName>
        <fullName evidence="4">DUF3592 domain-containing protein</fullName>
    </recommendedName>
</protein>
<keyword evidence="1" id="KW-0472">Membrane</keyword>
<feature type="transmembrane region" description="Helical" evidence="1">
    <location>
        <begin position="6"/>
        <end position="29"/>
    </location>
</feature>
<keyword evidence="1" id="KW-0812">Transmembrane</keyword>
<evidence type="ECO:0000313" key="3">
    <source>
        <dbReference type="Proteomes" id="UP001316384"/>
    </source>
</evidence>
<evidence type="ECO:0008006" key="4">
    <source>
        <dbReference type="Google" id="ProtNLM"/>
    </source>
</evidence>
<dbReference type="EMBL" id="CP101987">
    <property type="protein sequence ID" value="UUI71689.1"/>
    <property type="molecule type" value="Genomic_DNA"/>
</dbReference>
<feature type="transmembrane region" description="Helical" evidence="1">
    <location>
        <begin position="112"/>
        <end position="138"/>
    </location>
</feature>
<accession>A0ABY5KMF5</accession>
<gene>
    <name evidence="2" type="ORF">NP048_18175</name>
</gene>
<reference evidence="2 3" key="1">
    <citation type="submission" date="2022-07" db="EMBL/GenBank/DDBJ databases">
        <title>Novel species in genus cellulomonas.</title>
        <authorList>
            <person name="Ye L."/>
        </authorList>
    </citation>
    <scope>NUCLEOTIDE SEQUENCE [LARGE SCALE GENOMIC DNA]</scope>
    <source>
        <strain evidence="3">zg-B89</strain>
    </source>
</reference>